<accession>A0ACC1NS42</accession>
<dbReference type="Proteomes" id="UP001143856">
    <property type="component" value="Unassembled WGS sequence"/>
</dbReference>
<sequence length="254" mass="27373">MSTINSRYDGVLLYRALEILCLFLLTHADFVHHLRLTQEVAPEITSHSDRQNRTADAAAQQQQIQARIHQQRALAQSQNQARAPSSAPDTPNAAPNSASTLSSTTLEGERSIHSNNSEDEEKPHARGPEEIGADDLGPQSATSSTIPVSTTTGNMTRGIDIQAAVGRKPLDTSTSSKSEENLKDNDDDEMDIEETNRGARASTPKRDAEEQLGSSPNKKLKEDPSPTPADAGPKPIDADPEIKESGGEDAMDKD</sequence>
<dbReference type="EMBL" id="JAPDGR010001489">
    <property type="protein sequence ID" value="KAJ2982110.1"/>
    <property type="molecule type" value="Genomic_DNA"/>
</dbReference>
<evidence type="ECO:0000313" key="2">
    <source>
        <dbReference type="Proteomes" id="UP001143856"/>
    </source>
</evidence>
<evidence type="ECO:0000313" key="1">
    <source>
        <dbReference type="EMBL" id="KAJ2982110.1"/>
    </source>
</evidence>
<gene>
    <name evidence="1" type="ORF">NUW58_g6512</name>
</gene>
<organism evidence="1 2">
    <name type="scientific">Xylaria curta</name>
    <dbReference type="NCBI Taxonomy" id="42375"/>
    <lineage>
        <taxon>Eukaryota</taxon>
        <taxon>Fungi</taxon>
        <taxon>Dikarya</taxon>
        <taxon>Ascomycota</taxon>
        <taxon>Pezizomycotina</taxon>
        <taxon>Sordariomycetes</taxon>
        <taxon>Xylariomycetidae</taxon>
        <taxon>Xylariales</taxon>
        <taxon>Xylariaceae</taxon>
        <taxon>Xylaria</taxon>
    </lineage>
</organism>
<name>A0ACC1NS42_9PEZI</name>
<reference evidence="1" key="1">
    <citation type="submission" date="2022-10" db="EMBL/GenBank/DDBJ databases">
        <title>Genome Sequence of Xylaria curta.</title>
        <authorList>
            <person name="Buettner E."/>
        </authorList>
    </citation>
    <scope>NUCLEOTIDE SEQUENCE</scope>
    <source>
        <strain evidence="1">Babe10</strain>
    </source>
</reference>
<proteinExistence type="predicted"/>
<keyword evidence="2" id="KW-1185">Reference proteome</keyword>
<comment type="caution">
    <text evidence="1">The sequence shown here is derived from an EMBL/GenBank/DDBJ whole genome shotgun (WGS) entry which is preliminary data.</text>
</comment>
<protein>
    <submittedName>
        <fullName evidence="1">Uncharacterized protein</fullName>
    </submittedName>
</protein>